<keyword evidence="6 8" id="KW-1133">Transmembrane helix</keyword>
<dbReference type="InterPro" id="IPR020846">
    <property type="entry name" value="MFS_dom"/>
</dbReference>
<evidence type="ECO:0000256" key="4">
    <source>
        <dbReference type="ARBA" id="ARBA00022475"/>
    </source>
</evidence>
<comment type="similarity">
    <text evidence="2">Belongs to the major facilitator superfamily.</text>
</comment>
<organism evidence="10 11">
    <name type="scientific">Geoalkalibacter halelectricus</name>
    <dbReference type="NCBI Taxonomy" id="2847045"/>
    <lineage>
        <taxon>Bacteria</taxon>
        <taxon>Pseudomonadati</taxon>
        <taxon>Thermodesulfobacteriota</taxon>
        <taxon>Desulfuromonadia</taxon>
        <taxon>Desulfuromonadales</taxon>
        <taxon>Geoalkalibacteraceae</taxon>
        <taxon>Geoalkalibacter</taxon>
    </lineage>
</organism>
<dbReference type="SUPFAM" id="SSF103473">
    <property type="entry name" value="MFS general substrate transporter"/>
    <property type="match status" value="1"/>
</dbReference>
<evidence type="ECO:0000256" key="5">
    <source>
        <dbReference type="ARBA" id="ARBA00022692"/>
    </source>
</evidence>
<feature type="transmembrane region" description="Helical" evidence="8">
    <location>
        <begin position="33"/>
        <end position="54"/>
    </location>
</feature>
<dbReference type="Proteomes" id="UP001060414">
    <property type="component" value="Chromosome"/>
</dbReference>
<feature type="transmembrane region" description="Helical" evidence="8">
    <location>
        <begin position="152"/>
        <end position="170"/>
    </location>
</feature>
<feature type="transmembrane region" description="Helical" evidence="8">
    <location>
        <begin position="66"/>
        <end position="83"/>
    </location>
</feature>
<protein>
    <submittedName>
        <fullName evidence="10">MFS transporter</fullName>
    </submittedName>
</protein>
<dbReference type="PROSITE" id="PS50850">
    <property type="entry name" value="MFS"/>
    <property type="match status" value="1"/>
</dbReference>
<keyword evidence="7 8" id="KW-0472">Membrane</keyword>
<evidence type="ECO:0000313" key="11">
    <source>
        <dbReference type="Proteomes" id="UP001060414"/>
    </source>
</evidence>
<evidence type="ECO:0000256" key="6">
    <source>
        <dbReference type="ARBA" id="ARBA00022989"/>
    </source>
</evidence>
<dbReference type="InterPro" id="IPR011701">
    <property type="entry name" value="MFS"/>
</dbReference>
<feature type="transmembrane region" description="Helical" evidence="8">
    <location>
        <begin position="126"/>
        <end position="146"/>
    </location>
</feature>
<evidence type="ECO:0000313" key="10">
    <source>
        <dbReference type="EMBL" id="UWZ80844.1"/>
    </source>
</evidence>
<feature type="transmembrane region" description="Helical" evidence="8">
    <location>
        <begin position="197"/>
        <end position="221"/>
    </location>
</feature>
<feature type="transmembrane region" description="Helical" evidence="8">
    <location>
        <begin position="233"/>
        <end position="253"/>
    </location>
</feature>
<gene>
    <name evidence="10" type="ORF">L9S41_05435</name>
</gene>
<name>A0ABY5ZPS8_9BACT</name>
<dbReference type="EMBL" id="CP092109">
    <property type="protein sequence ID" value="UWZ80844.1"/>
    <property type="molecule type" value="Genomic_DNA"/>
</dbReference>
<accession>A0ABY5ZPS8</accession>
<feature type="transmembrane region" description="Helical" evidence="8">
    <location>
        <begin position="95"/>
        <end position="114"/>
    </location>
</feature>
<dbReference type="PANTHER" id="PTHR43271">
    <property type="entry name" value="BLL2771 PROTEIN"/>
    <property type="match status" value="1"/>
</dbReference>
<dbReference type="Pfam" id="PF07690">
    <property type="entry name" value="MFS_1"/>
    <property type="match status" value="1"/>
</dbReference>
<evidence type="ECO:0000256" key="8">
    <source>
        <dbReference type="SAM" id="Phobius"/>
    </source>
</evidence>
<dbReference type="PANTHER" id="PTHR43271:SF1">
    <property type="entry name" value="INNER MEMBRANE TRANSPORT PROTEIN YNFM"/>
    <property type="match status" value="1"/>
</dbReference>
<keyword evidence="4" id="KW-1003">Cell membrane</keyword>
<keyword evidence="11" id="KW-1185">Reference proteome</keyword>
<reference evidence="10" key="1">
    <citation type="journal article" date="2022" name="Environ. Microbiol.">
        <title>Geoalkalibacter halelectricus SAP #1 sp. nov. possessing extracellular electron transfer and mineral#reducing capabilities from a haloalkaline environment.</title>
        <authorList>
            <person name="Yadav S."/>
            <person name="Singh R."/>
            <person name="Sundharam S.S."/>
            <person name="Chaudhary S."/>
            <person name="Krishnamurthi S."/>
            <person name="Patil S.A."/>
        </authorList>
    </citation>
    <scope>NUCLEOTIDE SEQUENCE</scope>
    <source>
        <strain evidence="10">SAP-1</strain>
    </source>
</reference>
<dbReference type="RefSeq" id="WP_260749211.1">
    <property type="nucleotide sequence ID" value="NZ_CP092109.1"/>
</dbReference>
<evidence type="ECO:0000256" key="3">
    <source>
        <dbReference type="ARBA" id="ARBA00022448"/>
    </source>
</evidence>
<feature type="transmembrane region" description="Helical" evidence="8">
    <location>
        <begin position="265"/>
        <end position="282"/>
    </location>
</feature>
<feature type="transmembrane region" description="Helical" evidence="8">
    <location>
        <begin position="351"/>
        <end position="368"/>
    </location>
</feature>
<dbReference type="InterPro" id="IPR036259">
    <property type="entry name" value="MFS_trans_sf"/>
</dbReference>
<evidence type="ECO:0000256" key="1">
    <source>
        <dbReference type="ARBA" id="ARBA00004651"/>
    </source>
</evidence>
<evidence type="ECO:0000259" key="9">
    <source>
        <dbReference type="PROSITE" id="PS50850"/>
    </source>
</evidence>
<feature type="domain" description="Major facilitator superfamily (MFS) profile" evidence="9">
    <location>
        <begin position="1"/>
        <end position="375"/>
    </location>
</feature>
<evidence type="ECO:0000256" key="7">
    <source>
        <dbReference type="ARBA" id="ARBA00023136"/>
    </source>
</evidence>
<feature type="transmembrane region" description="Helical" evidence="8">
    <location>
        <begin position="322"/>
        <end position="339"/>
    </location>
</feature>
<sequence length="380" mass="40668">MPTILFTTVLALSVLYAPQPLLPVIMSEFGVSRSSAALLTTVCFVPLSLAPLVYGYVLESVSPRRMLRVSVFLLALSQVLFFFGPTFSSLLAVRAFQGALIPAILTALMTYVSLASGKGSVQRTMAVYVSATILGGFLGRALSGWVATAFGWRYSFLVLAASLLLAFYLLGRLREASSLTLGKPHPRMLLDVLRRPGFLRLYLVVFGFFLVFAAIMNFIPFRLTEISAQANEFRIGLMYSGYLMGLITSLSAVRIGAWVGGEMPALRLGLGVFVLALAGMLAPSVGGLFAMMFLFCAGMFLAHATASGLLNRCSGANKGIVNGLYVSFYYAGGALGSYAPAPIYRAFGWEGMIWALIGVALLTWLATWKSGPADAGPSTT</sequence>
<dbReference type="Gene3D" id="1.20.1250.20">
    <property type="entry name" value="MFS general substrate transporter like domains"/>
    <property type="match status" value="1"/>
</dbReference>
<comment type="subcellular location">
    <subcellularLocation>
        <location evidence="1">Cell membrane</location>
        <topology evidence="1">Multi-pass membrane protein</topology>
    </subcellularLocation>
</comment>
<dbReference type="CDD" id="cd17324">
    <property type="entry name" value="MFS_NepI_like"/>
    <property type="match status" value="1"/>
</dbReference>
<proteinExistence type="inferred from homology"/>
<keyword evidence="3" id="KW-0813">Transport</keyword>
<keyword evidence="5 8" id="KW-0812">Transmembrane</keyword>
<evidence type="ECO:0000256" key="2">
    <source>
        <dbReference type="ARBA" id="ARBA00008335"/>
    </source>
</evidence>